<keyword evidence="6" id="KW-1015">Disulfide bond</keyword>
<dbReference type="GO" id="GO:0043277">
    <property type="term" value="P:apoptotic cell clearance"/>
    <property type="evidence" value="ECO:0007669"/>
    <property type="project" value="TreeGrafter"/>
</dbReference>
<keyword evidence="8" id="KW-0393">Immunoglobulin domain</keyword>
<evidence type="ECO:0000259" key="10">
    <source>
        <dbReference type="PROSITE" id="PS50835"/>
    </source>
</evidence>
<dbReference type="FunFam" id="2.60.40.10:FF:000774">
    <property type="entry name" value="Hepatitis A virus cellular receptor 1"/>
    <property type="match status" value="1"/>
</dbReference>
<keyword evidence="13" id="KW-1185">Reference proteome</keyword>
<dbReference type="InterPro" id="IPR003961">
    <property type="entry name" value="FN3_dom"/>
</dbReference>
<keyword evidence="3" id="KW-0732">Signal</keyword>
<dbReference type="InterPro" id="IPR013783">
    <property type="entry name" value="Ig-like_fold"/>
</dbReference>
<evidence type="ECO:0000256" key="6">
    <source>
        <dbReference type="ARBA" id="ARBA00023157"/>
    </source>
</evidence>
<sequence length="274" mass="30451">MKVWDRKLLTVSCSFVIFALHVTVSTGTIIATVGTDVTLTCNYDAKYHGKLSVCWGRGDIPNRGCASEVIRSDGTSVISRLSERYLLLGDIDAGDVSLTIRQLQESDSGTYGCRVDIPGWFNDLKYQIILSVNPVRPNPLRIETKEVKERTVTVGWNPVFNGGRPITMYRIDLKNKQASWDTAVRTEMSNPDLTQVTLVDLRPAKTYSLRMFAMNSMGISESSNVLTVTTKEAAPEGPPLDMKLEAINSHRIKVTWKVKAQICISSILILPLKN</sequence>
<reference evidence="12" key="2">
    <citation type="submission" date="2025-08" db="UniProtKB">
        <authorList>
            <consortium name="Ensembl"/>
        </authorList>
    </citation>
    <scope>IDENTIFICATION</scope>
</reference>
<reference evidence="12" key="3">
    <citation type="submission" date="2025-09" db="UniProtKB">
        <authorList>
            <consortium name="Ensembl"/>
        </authorList>
    </citation>
    <scope>IDENTIFICATION</scope>
</reference>
<dbReference type="SMART" id="SM00060">
    <property type="entry name" value="FN3"/>
    <property type="match status" value="1"/>
</dbReference>
<dbReference type="AlphaFoldDB" id="A0A8C5GLQ7"/>
<protein>
    <submittedName>
        <fullName evidence="12">Down syndrome cell adhesion molecule-like</fullName>
    </submittedName>
</protein>
<dbReference type="Pfam" id="PF07686">
    <property type="entry name" value="V-set"/>
    <property type="match status" value="1"/>
</dbReference>
<keyword evidence="5" id="KW-0472">Membrane</keyword>
<evidence type="ECO:0000256" key="4">
    <source>
        <dbReference type="ARBA" id="ARBA00022989"/>
    </source>
</evidence>
<dbReference type="GO" id="GO:0060097">
    <property type="term" value="P:cytoskeletal rearrangement involved in phagocytosis, engulfment"/>
    <property type="evidence" value="ECO:0007669"/>
    <property type="project" value="TreeGrafter"/>
</dbReference>
<dbReference type="PANTHER" id="PTHR46608">
    <property type="entry name" value="T-CELL IMMUNOGLOBULIN AND MUCIN DOMAIN-CONTAINING PROTEIN 4"/>
    <property type="match status" value="1"/>
</dbReference>
<evidence type="ECO:0000256" key="2">
    <source>
        <dbReference type="ARBA" id="ARBA00022692"/>
    </source>
</evidence>
<dbReference type="InterPro" id="IPR036116">
    <property type="entry name" value="FN3_sf"/>
</dbReference>
<evidence type="ECO:0000256" key="1">
    <source>
        <dbReference type="ARBA" id="ARBA00004479"/>
    </source>
</evidence>
<dbReference type="SUPFAM" id="SSF48726">
    <property type="entry name" value="Immunoglobulin"/>
    <property type="match status" value="1"/>
</dbReference>
<evidence type="ECO:0000313" key="12">
    <source>
        <dbReference type="Ensembl" id="ENSGWIP00000032314.1"/>
    </source>
</evidence>
<evidence type="ECO:0000313" key="13">
    <source>
        <dbReference type="Proteomes" id="UP000694680"/>
    </source>
</evidence>
<feature type="domain" description="Fibronectin type-III" evidence="11">
    <location>
        <begin position="136"/>
        <end position="233"/>
    </location>
</feature>
<dbReference type="GO" id="GO:0016020">
    <property type="term" value="C:membrane"/>
    <property type="evidence" value="ECO:0007669"/>
    <property type="project" value="UniProtKB-SubCell"/>
</dbReference>
<dbReference type="Proteomes" id="UP000694680">
    <property type="component" value="Chromosome 10"/>
</dbReference>
<dbReference type="PROSITE" id="PS50835">
    <property type="entry name" value="IG_LIKE"/>
    <property type="match status" value="1"/>
</dbReference>
<dbReference type="GO" id="GO:0001786">
    <property type="term" value="F:phosphatidylserine binding"/>
    <property type="evidence" value="ECO:0007669"/>
    <property type="project" value="TreeGrafter"/>
</dbReference>
<dbReference type="SMART" id="SM00409">
    <property type="entry name" value="IG"/>
    <property type="match status" value="1"/>
</dbReference>
<name>A0A8C5GLQ7_GOUWI</name>
<comment type="subcellular location">
    <subcellularLocation>
        <location evidence="1">Membrane</location>
        <topology evidence="1">Single-pass type I membrane protein</topology>
    </subcellularLocation>
</comment>
<evidence type="ECO:0000256" key="5">
    <source>
        <dbReference type="ARBA" id="ARBA00023136"/>
    </source>
</evidence>
<keyword evidence="7" id="KW-0325">Glycoprotein</keyword>
<dbReference type="SUPFAM" id="SSF49265">
    <property type="entry name" value="Fibronectin type III"/>
    <property type="match status" value="1"/>
</dbReference>
<evidence type="ECO:0000256" key="3">
    <source>
        <dbReference type="ARBA" id="ARBA00022729"/>
    </source>
</evidence>
<comment type="similarity">
    <text evidence="9">Belongs to the immunoglobulin superfamily. TIM family.</text>
</comment>
<dbReference type="InterPro" id="IPR036179">
    <property type="entry name" value="Ig-like_dom_sf"/>
</dbReference>
<dbReference type="InterPro" id="IPR003599">
    <property type="entry name" value="Ig_sub"/>
</dbReference>
<keyword evidence="4" id="KW-1133">Transmembrane helix</keyword>
<evidence type="ECO:0000256" key="8">
    <source>
        <dbReference type="ARBA" id="ARBA00023319"/>
    </source>
</evidence>
<evidence type="ECO:0000256" key="9">
    <source>
        <dbReference type="ARBA" id="ARBA00038203"/>
    </source>
</evidence>
<dbReference type="PROSITE" id="PS50853">
    <property type="entry name" value="FN3"/>
    <property type="match status" value="1"/>
</dbReference>
<dbReference type="Gene3D" id="2.60.40.10">
    <property type="entry name" value="Immunoglobulins"/>
    <property type="match status" value="3"/>
</dbReference>
<dbReference type="Pfam" id="PF00041">
    <property type="entry name" value="fn3"/>
    <property type="match status" value="1"/>
</dbReference>
<dbReference type="PANTHER" id="PTHR46608:SF3">
    <property type="entry name" value="T-CELL IMMUNOGLOBULIN AND MUCIN DOMAIN-CONTAINING PROTEIN 4"/>
    <property type="match status" value="1"/>
</dbReference>
<dbReference type="InterPro" id="IPR013106">
    <property type="entry name" value="Ig_V-set"/>
</dbReference>
<proteinExistence type="inferred from homology"/>
<feature type="domain" description="Ig-like" evidence="10">
    <location>
        <begin position="34"/>
        <end position="115"/>
    </location>
</feature>
<dbReference type="Ensembl" id="ENSGWIT00000035182.1">
    <property type="protein sequence ID" value="ENSGWIP00000032314.1"/>
    <property type="gene ID" value="ENSGWIG00000016652.1"/>
</dbReference>
<organism evidence="12 13">
    <name type="scientific">Gouania willdenowi</name>
    <name type="common">Blunt-snouted clingfish</name>
    <name type="synonym">Lepadogaster willdenowi</name>
    <dbReference type="NCBI Taxonomy" id="441366"/>
    <lineage>
        <taxon>Eukaryota</taxon>
        <taxon>Metazoa</taxon>
        <taxon>Chordata</taxon>
        <taxon>Craniata</taxon>
        <taxon>Vertebrata</taxon>
        <taxon>Euteleostomi</taxon>
        <taxon>Actinopterygii</taxon>
        <taxon>Neopterygii</taxon>
        <taxon>Teleostei</taxon>
        <taxon>Neoteleostei</taxon>
        <taxon>Acanthomorphata</taxon>
        <taxon>Ovalentaria</taxon>
        <taxon>Blenniimorphae</taxon>
        <taxon>Blenniiformes</taxon>
        <taxon>Gobiesocoidei</taxon>
        <taxon>Gobiesocidae</taxon>
        <taxon>Gobiesocinae</taxon>
        <taxon>Gouania</taxon>
    </lineage>
</organism>
<reference evidence="12" key="1">
    <citation type="submission" date="2020-06" db="EMBL/GenBank/DDBJ databases">
        <authorList>
            <consortium name="Wellcome Sanger Institute Data Sharing"/>
        </authorList>
    </citation>
    <scope>NUCLEOTIDE SEQUENCE [LARGE SCALE GENOMIC DNA]</scope>
</reference>
<dbReference type="CDD" id="cd00063">
    <property type="entry name" value="FN3"/>
    <property type="match status" value="1"/>
</dbReference>
<dbReference type="InterPro" id="IPR007110">
    <property type="entry name" value="Ig-like_dom"/>
</dbReference>
<gene>
    <name evidence="12" type="primary">LOC114471321</name>
</gene>
<evidence type="ECO:0000256" key="7">
    <source>
        <dbReference type="ARBA" id="ARBA00023180"/>
    </source>
</evidence>
<keyword evidence="2" id="KW-0812">Transmembrane</keyword>
<evidence type="ECO:0000259" key="11">
    <source>
        <dbReference type="PROSITE" id="PS50853"/>
    </source>
</evidence>
<accession>A0A8C5GLQ7</accession>